<organism evidence="1">
    <name type="scientific">Rhizophora mucronata</name>
    <name type="common">Asiatic mangrove</name>
    <dbReference type="NCBI Taxonomy" id="61149"/>
    <lineage>
        <taxon>Eukaryota</taxon>
        <taxon>Viridiplantae</taxon>
        <taxon>Streptophyta</taxon>
        <taxon>Embryophyta</taxon>
        <taxon>Tracheophyta</taxon>
        <taxon>Spermatophyta</taxon>
        <taxon>Magnoliopsida</taxon>
        <taxon>eudicotyledons</taxon>
        <taxon>Gunneridae</taxon>
        <taxon>Pentapetalae</taxon>
        <taxon>rosids</taxon>
        <taxon>fabids</taxon>
        <taxon>Malpighiales</taxon>
        <taxon>Rhizophoraceae</taxon>
        <taxon>Rhizophora</taxon>
    </lineage>
</organism>
<sequence length="69" mass="8069">MVVLMRGRMASFYRSSRAGALLNIWKKKMEEMSQQKGFQSRRKQLSIFSCYLCISYDIIEFMGGTKVTM</sequence>
<protein>
    <submittedName>
        <fullName evidence="1">Uncharacterized protein</fullName>
    </submittedName>
</protein>
<name>A0A2P2PDB0_RHIMU</name>
<evidence type="ECO:0000313" key="1">
    <source>
        <dbReference type="EMBL" id="MBX52738.1"/>
    </source>
</evidence>
<proteinExistence type="predicted"/>
<dbReference type="EMBL" id="GGEC01072254">
    <property type="protein sequence ID" value="MBX52738.1"/>
    <property type="molecule type" value="Transcribed_RNA"/>
</dbReference>
<dbReference type="AlphaFoldDB" id="A0A2P2PDB0"/>
<reference evidence="1" key="1">
    <citation type="submission" date="2018-02" db="EMBL/GenBank/DDBJ databases">
        <title>Rhizophora mucronata_Transcriptome.</title>
        <authorList>
            <person name="Meera S.P."/>
            <person name="Sreeshan A."/>
            <person name="Augustine A."/>
        </authorList>
    </citation>
    <scope>NUCLEOTIDE SEQUENCE</scope>
    <source>
        <tissue evidence="1">Leaf</tissue>
    </source>
</reference>
<accession>A0A2P2PDB0</accession>